<evidence type="ECO:0000256" key="2">
    <source>
        <dbReference type="SAM" id="MobiDB-lite"/>
    </source>
</evidence>
<feature type="region of interest" description="Disordered" evidence="2">
    <location>
        <begin position="1"/>
        <end position="79"/>
    </location>
</feature>
<accession>A0A1W0A825</accession>
<evidence type="ECO:0000256" key="1">
    <source>
        <dbReference type="SAM" id="Coils"/>
    </source>
</evidence>
<dbReference type="AlphaFoldDB" id="A0A1W0A825"/>
<gene>
    <name evidence="3" type="ORF">THRCLA_20367</name>
</gene>
<organism evidence="3 4">
    <name type="scientific">Thraustotheca clavata</name>
    <dbReference type="NCBI Taxonomy" id="74557"/>
    <lineage>
        <taxon>Eukaryota</taxon>
        <taxon>Sar</taxon>
        <taxon>Stramenopiles</taxon>
        <taxon>Oomycota</taxon>
        <taxon>Saprolegniomycetes</taxon>
        <taxon>Saprolegniales</taxon>
        <taxon>Achlyaceae</taxon>
        <taxon>Thraustotheca</taxon>
    </lineage>
</organism>
<proteinExistence type="predicted"/>
<dbReference type="PANTHER" id="PTHR23313">
    <property type="entry name" value="TSEC1-RELATED"/>
    <property type="match status" value="1"/>
</dbReference>
<dbReference type="EMBL" id="JNBS01000341">
    <property type="protein sequence ID" value="OQS06457.1"/>
    <property type="molecule type" value="Genomic_DNA"/>
</dbReference>
<evidence type="ECO:0000313" key="4">
    <source>
        <dbReference type="Proteomes" id="UP000243217"/>
    </source>
</evidence>
<dbReference type="STRING" id="74557.A0A1W0A825"/>
<comment type="caution">
    <text evidence="3">The sequence shown here is derived from an EMBL/GenBank/DDBJ whole genome shotgun (WGS) entry which is preliminary data.</text>
</comment>
<protein>
    <submittedName>
        <fullName evidence="3">Uncharacterized protein</fullName>
    </submittedName>
</protein>
<dbReference type="Proteomes" id="UP000243217">
    <property type="component" value="Unassembled WGS sequence"/>
</dbReference>
<keyword evidence="4" id="KW-1185">Reference proteome</keyword>
<sequence>MDQCGSLESSSKRIDVNENSRAGRLGSGRRQSKFEGRRNSNVDDSILGGYQGSRRSSRIDINSSFRSPRKDNNEVETNDPETVALRYQKAELRLLHEEYGKLQEDQIRIHAKRDAAMADLERVQAEFNGATKHLQQMQTLLDKNKALQATQEAKHRMLESDLTVVCANIEEAKKNEKQLLHTTKTNEHRLNKTLEELESLKKELAEEKSNRSGMAVPHEEYERAVNELQHYEKQKAELLAAFKKQIQLIDILKRQKIHLETATLLSFIENEFGKTLMQ</sequence>
<reference evidence="3 4" key="1">
    <citation type="journal article" date="2014" name="Genome Biol. Evol.">
        <title>The secreted proteins of Achlya hypogyna and Thraustotheca clavata identify the ancestral oomycete secretome and reveal gene acquisitions by horizontal gene transfer.</title>
        <authorList>
            <person name="Misner I."/>
            <person name="Blouin N."/>
            <person name="Leonard G."/>
            <person name="Richards T.A."/>
            <person name="Lane C.E."/>
        </authorList>
    </citation>
    <scope>NUCLEOTIDE SEQUENCE [LARGE SCALE GENOMIC DNA]</scope>
    <source>
        <strain evidence="3 4">ATCC 34112</strain>
    </source>
</reference>
<dbReference type="PANTHER" id="PTHR23313:SF0">
    <property type="entry name" value="TESTIS-EXPRESSED PROTEIN 9"/>
    <property type="match status" value="1"/>
</dbReference>
<keyword evidence="1" id="KW-0175">Coiled coil</keyword>
<name>A0A1W0A825_9STRA</name>
<feature type="coiled-coil region" evidence="1">
    <location>
        <begin position="183"/>
        <end position="241"/>
    </location>
</feature>
<feature type="compositionally biased region" description="Basic and acidic residues" evidence="2">
    <location>
        <begin position="32"/>
        <end position="41"/>
    </location>
</feature>
<dbReference type="OrthoDB" id="269872at2759"/>
<evidence type="ECO:0000313" key="3">
    <source>
        <dbReference type="EMBL" id="OQS06457.1"/>
    </source>
</evidence>